<name>A0A484LA55_9ASTE</name>
<evidence type="ECO:0000313" key="1">
    <source>
        <dbReference type="EMBL" id="VFQ73131.1"/>
    </source>
</evidence>
<dbReference type="Proteomes" id="UP000595140">
    <property type="component" value="Unassembled WGS sequence"/>
</dbReference>
<keyword evidence="2" id="KW-1185">Reference proteome</keyword>
<organism evidence="1 2">
    <name type="scientific">Cuscuta campestris</name>
    <dbReference type="NCBI Taxonomy" id="132261"/>
    <lineage>
        <taxon>Eukaryota</taxon>
        <taxon>Viridiplantae</taxon>
        <taxon>Streptophyta</taxon>
        <taxon>Embryophyta</taxon>
        <taxon>Tracheophyta</taxon>
        <taxon>Spermatophyta</taxon>
        <taxon>Magnoliopsida</taxon>
        <taxon>eudicotyledons</taxon>
        <taxon>Gunneridae</taxon>
        <taxon>Pentapetalae</taxon>
        <taxon>asterids</taxon>
        <taxon>lamiids</taxon>
        <taxon>Solanales</taxon>
        <taxon>Convolvulaceae</taxon>
        <taxon>Cuscuteae</taxon>
        <taxon>Cuscuta</taxon>
        <taxon>Cuscuta subgen. Grammica</taxon>
        <taxon>Cuscuta sect. Cleistogrammica</taxon>
    </lineage>
</organism>
<gene>
    <name evidence="1" type="ORF">CCAM_LOCUS14907</name>
</gene>
<evidence type="ECO:0000313" key="2">
    <source>
        <dbReference type="Proteomes" id="UP000595140"/>
    </source>
</evidence>
<sequence>MDCFEMAMSFSSTLDHFRGLISGHKDRLSGQLQNGMEKLLEFFPQRDYRGGIVSYCQVESFSNVLVHKCFSRVQLYLAIVGTT</sequence>
<reference evidence="1 2" key="1">
    <citation type="submission" date="2018-04" db="EMBL/GenBank/DDBJ databases">
        <authorList>
            <person name="Vogel A."/>
        </authorList>
    </citation>
    <scope>NUCLEOTIDE SEQUENCE [LARGE SCALE GENOMIC DNA]</scope>
</reference>
<dbReference type="EMBL" id="OOIL02001149">
    <property type="protein sequence ID" value="VFQ73131.1"/>
    <property type="molecule type" value="Genomic_DNA"/>
</dbReference>
<dbReference type="AlphaFoldDB" id="A0A484LA55"/>
<accession>A0A484LA55</accession>
<protein>
    <submittedName>
        <fullName evidence="1">Uncharacterized protein</fullName>
    </submittedName>
</protein>
<proteinExistence type="predicted"/>